<gene>
    <name evidence="2" type="ORF">MRN14_16780</name>
</gene>
<name>A0AAU6V119_UNCXX</name>
<accession>A0AAU6V119</accession>
<evidence type="ECO:0000313" key="2">
    <source>
        <dbReference type="EMBL" id="XAG80091.1"/>
    </source>
</evidence>
<protein>
    <submittedName>
        <fullName evidence="2">Uncharacterized protein</fullName>
    </submittedName>
</protein>
<feature type="region of interest" description="Disordered" evidence="1">
    <location>
        <begin position="30"/>
        <end position="58"/>
    </location>
</feature>
<evidence type="ECO:0000256" key="1">
    <source>
        <dbReference type="SAM" id="MobiDB-lite"/>
    </source>
</evidence>
<proteinExistence type="predicted"/>
<sequence length="58" mass="6921">MFFIQKCWQSYIRFCDRMGLTEENRRCCMPRLSDPPLQKGGQEANAKDRQKEGEQHDL</sequence>
<organism evidence="2">
    <name type="scientific">bacterium 19NY03SH02</name>
    <dbReference type="NCBI Taxonomy" id="2920631"/>
    <lineage>
        <taxon>Bacteria</taxon>
    </lineage>
</organism>
<dbReference type="AlphaFoldDB" id="A0AAU6V119"/>
<feature type="compositionally biased region" description="Basic and acidic residues" evidence="1">
    <location>
        <begin position="45"/>
        <end position="58"/>
    </location>
</feature>
<reference evidence="2" key="1">
    <citation type="submission" date="2022-03" db="EMBL/GenBank/DDBJ databases">
        <title>Sea Food Isolates.</title>
        <authorList>
            <person name="Li c."/>
        </authorList>
    </citation>
    <scope>NUCLEOTIDE SEQUENCE</scope>
    <source>
        <strain evidence="2">19NY03SH02</strain>
    </source>
</reference>
<dbReference type="EMBL" id="CP095354">
    <property type="protein sequence ID" value="XAG80091.1"/>
    <property type="molecule type" value="Genomic_DNA"/>
</dbReference>